<reference evidence="1" key="1">
    <citation type="submission" date="2018-05" db="EMBL/GenBank/DDBJ databases">
        <authorList>
            <person name="Lanie J.A."/>
            <person name="Ng W.-L."/>
            <person name="Kazmierczak K.M."/>
            <person name="Andrzejewski T.M."/>
            <person name="Davidsen T.M."/>
            <person name="Wayne K.J."/>
            <person name="Tettelin H."/>
            <person name="Glass J.I."/>
            <person name="Rusch D."/>
            <person name="Podicherti R."/>
            <person name="Tsui H.-C.T."/>
            <person name="Winkler M.E."/>
        </authorList>
    </citation>
    <scope>NUCLEOTIDE SEQUENCE</scope>
</reference>
<dbReference type="EMBL" id="UINC01012666">
    <property type="protein sequence ID" value="SVA55189.1"/>
    <property type="molecule type" value="Genomic_DNA"/>
</dbReference>
<gene>
    <name evidence="1" type="ORF">METZ01_LOCUS108043</name>
</gene>
<protein>
    <submittedName>
        <fullName evidence="1">Uncharacterized protein</fullName>
    </submittedName>
</protein>
<organism evidence="1">
    <name type="scientific">marine metagenome</name>
    <dbReference type="NCBI Taxonomy" id="408172"/>
    <lineage>
        <taxon>unclassified sequences</taxon>
        <taxon>metagenomes</taxon>
        <taxon>ecological metagenomes</taxon>
    </lineage>
</organism>
<sequence>MDTAVRMDSFDPMWVPSYLSGTTLVVGNGESRSWYKPCHQTITKNGVNVWGCNAIYRDGEVDCLVATDPAMQQEIYDSGYAFDHTCFFVDWQRLPSAVGETFLMGFDVPKEFVFYSEGDAYGHSECVIRGKDPATVQEKVKEALEKFPHLDKPDLIQKMEKDTGVWITWVKENDEVIHFDFPRGWSTGCSAMHLACQNGSREVYILGFDLSVYEKPLNNIYKGTDNYLPADSKGFNPVNWVQQMQATFVEFKDVEFYWVDCQLEEKFHYPNLSYLTKDNLCDTLQII</sequence>
<accession>A0A381WRP9</accession>
<name>A0A381WRP9_9ZZZZ</name>
<dbReference type="AlphaFoldDB" id="A0A381WRP9"/>
<evidence type="ECO:0000313" key="1">
    <source>
        <dbReference type="EMBL" id="SVA55189.1"/>
    </source>
</evidence>
<proteinExistence type="predicted"/>